<feature type="compositionally biased region" description="Polar residues" evidence="3">
    <location>
        <begin position="845"/>
        <end position="858"/>
    </location>
</feature>
<feature type="compositionally biased region" description="Basic residues" evidence="3">
    <location>
        <begin position="226"/>
        <end position="241"/>
    </location>
</feature>
<dbReference type="EMBL" id="JANVFT010000007">
    <property type="protein sequence ID" value="KAJ4500190.1"/>
    <property type="molecule type" value="Genomic_DNA"/>
</dbReference>
<keyword evidence="1" id="KW-0507">mRNA processing</keyword>
<evidence type="ECO:0000256" key="1">
    <source>
        <dbReference type="ARBA" id="ARBA00022664"/>
    </source>
</evidence>
<evidence type="ECO:0000313" key="5">
    <source>
        <dbReference type="Proteomes" id="UP001150217"/>
    </source>
</evidence>
<accession>A0ABQ8VXF8</accession>
<protein>
    <recommendedName>
        <fullName evidence="6">CCHC-type domain-containing protein</fullName>
    </recommendedName>
</protein>
<feature type="compositionally biased region" description="Polar residues" evidence="3">
    <location>
        <begin position="373"/>
        <end position="388"/>
    </location>
</feature>
<dbReference type="SUPFAM" id="SSF57756">
    <property type="entry name" value="Retrovirus zinc finger-like domains"/>
    <property type="match status" value="1"/>
</dbReference>
<name>A0ABQ8VXF8_9AGAR</name>
<feature type="region of interest" description="Disordered" evidence="3">
    <location>
        <begin position="373"/>
        <end position="401"/>
    </location>
</feature>
<evidence type="ECO:0000256" key="3">
    <source>
        <dbReference type="SAM" id="MobiDB-lite"/>
    </source>
</evidence>
<reference evidence="4" key="1">
    <citation type="submission" date="2022-08" db="EMBL/GenBank/DDBJ databases">
        <title>A Global Phylogenomic Analysis of the Shiitake Genus Lentinula.</title>
        <authorList>
            <consortium name="DOE Joint Genome Institute"/>
            <person name="Sierra-Patev S."/>
            <person name="Min B."/>
            <person name="Naranjo-Ortiz M."/>
            <person name="Looney B."/>
            <person name="Konkel Z."/>
            <person name="Slot J.C."/>
            <person name="Sakamoto Y."/>
            <person name="Steenwyk J.L."/>
            <person name="Rokas A."/>
            <person name="Carro J."/>
            <person name="Camarero S."/>
            <person name="Ferreira P."/>
            <person name="Molpeceres G."/>
            <person name="Ruiz-Duenas F.J."/>
            <person name="Serrano A."/>
            <person name="Henrissat B."/>
            <person name="Drula E."/>
            <person name="Hughes K.W."/>
            <person name="Mata J.L."/>
            <person name="Ishikawa N.K."/>
            <person name="Vargas-Isla R."/>
            <person name="Ushijima S."/>
            <person name="Smith C.A."/>
            <person name="Ahrendt S."/>
            <person name="Andreopoulos W."/>
            <person name="He G."/>
            <person name="Labutti K."/>
            <person name="Lipzen A."/>
            <person name="Ng V."/>
            <person name="Riley R."/>
            <person name="Sandor L."/>
            <person name="Barry K."/>
            <person name="Martinez A.T."/>
            <person name="Xiao Y."/>
            <person name="Gibbons J.G."/>
            <person name="Terashima K."/>
            <person name="Grigoriev I.V."/>
            <person name="Hibbett D.S."/>
        </authorList>
    </citation>
    <scope>NUCLEOTIDE SEQUENCE</scope>
    <source>
        <strain evidence="4">RHP3577 ss4</strain>
    </source>
</reference>
<proteinExistence type="predicted"/>
<evidence type="ECO:0000256" key="2">
    <source>
        <dbReference type="SAM" id="Coils"/>
    </source>
</evidence>
<dbReference type="InterPro" id="IPR036875">
    <property type="entry name" value="Znf_CCHC_sf"/>
</dbReference>
<sequence>MSPTAARPISHTPSPFLPTLTALGEVPSPAPESDGEVEMDQLAFTLELLSRPQLQLFETVFNTGKPLSGYCQDDPLWLLLAEVASPCTNCLKTLGKCTVLPNSPRCTNCSVKKTCSLGKILRYRYFARRCNQDLAYSRRFLELHGTPAHQSTWGIPLSAWREYDAALHVHTSSTSTLLELNMLDEQDAVEADQQELQEYIVSQQNEAAVAAKRKHDRSPMPVAGPSRKKVRSNAPKKRTHCKSPVVEANPEPLRRVRLVVPPVRPVVSSTSVPVRPCTSPSLMEVPDRALPMQGPSDLVQLAAVAEVHSGLARQAVSPPSARTPIKGAGHDLLSSTMPSTPRPTLVPRTFTAHPYRAENQRLAARVRLLESQLADSQRENSSLTSALRDTSHALESRQREVEQLRSSSREVLEHEVEYRCVLDQFLALDEALPGAPGGSLLRRFRKVQEDLQTATRERNVAVEKLSTSIRKNSHLTTSLLHQQGVVDESNALATRQRRLVEELQEEVHRARGRAAFVDQMIKEYPDEGYYEVVLPPLSQLEGDLNKAREDLRRVATFAHCLYRSDPATVLHHHHRYIGAIIEAVVAFLHRGLDSDDLDVVVHNFRLALDYMQAARGVHGDLYMRSLSSIQWFFNNAVDEDEGLYRMVLDHSRFDNDGPFLTAAQHAGFAPPPDNSLEPPLHRRMLALSTPLPHSDGAGMWDDIVPALPSLDQLTSDWERNYYQTLSIASSSPPINPNSFSRGHINLPFAADVPKTDRNYLQALKPKVEDEFKDLLGIKLESVIPRELTEEQQQMVALNKDLMEANMKEIRAVKSLQSHFKEGADIMTQLTAVMAQMAKENAKGTINSIPLSSPSNQSNRFERNTTPRSSNGTQWACFLCKSTDHFMNECPHLLEFTKRGWMMPEGGDSKHYKLRDNARMPRDDPNIP</sequence>
<gene>
    <name evidence="4" type="ORF">C8R41DRAFT_914689</name>
</gene>
<organism evidence="4 5">
    <name type="scientific">Lentinula lateritia</name>
    <dbReference type="NCBI Taxonomy" id="40482"/>
    <lineage>
        <taxon>Eukaryota</taxon>
        <taxon>Fungi</taxon>
        <taxon>Dikarya</taxon>
        <taxon>Basidiomycota</taxon>
        <taxon>Agaricomycotina</taxon>
        <taxon>Agaricomycetes</taxon>
        <taxon>Agaricomycetidae</taxon>
        <taxon>Agaricales</taxon>
        <taxon>Marasmiineae</taxon>
        <taxon>Omphalotaceae</taxon>
        <taxon>Lentinula</taxon>
    </lineage>
</organism>
<keyword evidence="5" id="KW-1185">Reference proteome</keyword>
<evidence type="ECO:0000313" key="4">
    <source>
        <dbReference type="EMBL" id="KAJ4500190.1"/>
    </source>
</evidence>
<feature type="region of interest" description="Disordered" evidence="3">
    <location>
        <begin position="211"/>
        <end position="242"/>
    </location>
</feature>
<feature type="region of interest" description="Disordered" evidence="3">
    <location>
        <begin position="907"/>
        <end position="927"/>
    </location>
</feature>
<feature type="region of interest" description="Disordered" evidence="3">
    <location>
        <begin position="313"/>
        <end position="343"/>
    </location>
</feature>
<evidence type="ECO:0008006" key="6">
    <source>
        <dbReference type="Google" id="ProtNLM"/>
    </source>
</evidence>
<feature type="compositionally biased region" description="Basic and acidic residues" evidence="3">
    <location>
        <begin position="389"/>
        <end position="401"/>
    </location>
</feature>
<dbReference type="Proteomes" id="UP001150217">
    <property type="component" value="Unassembled WGS sequence"/>
</dbReference>
<keyword evidence="2" id="KW-0175">Coiled coil</keyword>
<feature type="region of interest" description="Disordered" evidence="3">
    <location>
        <begin position="845"/>
        <end position="870"/>
    </location>
</feature>
<feature type="coiled-coil region" evidence="2">
    <location>
        <begin position="486"/>
        <end position="520"/>
    </location>
</feature>
<comment type="caution">
    <text evidence="4">The sequence shown here is derived from an EMBL/GenBank/DDBJ whole genome shotgun (WGS) entry which is preliminary data.</text>
</comment>